<evidence type="ECO:0000313" key="1">
    <source>
        <dbReference type="EMBL" id="GBP35811.1"/>
    </source>
</evidence>
<dbReference type="AlphaFoldDB" id="A0A4C1VAI3"/>
<name>A0A4C1VAI3_EUMVA</name>
<sequence length="245" mass="28266">MHITLRQYKLIVKLLWWCHTVTKNRPTRPATQTLTEYRPEVAASAVAFHSCSTSNLQEYFRNLSQKKYDVHLPRRIIVVPIMLHIDKSLRKKLAKDKIQVGRSLRKFATNLLTEAQKNFVGLTENYQIKLKLLKARSLKASNYTKTIGEVSAYLKNYCDWQAHVKWARNEWHYSVLLTGLDMYYVNAKGKKITASTDVGQTDTNDDQFVILTNDAQLVILTKRWLVIQTQMAASRSHGRTGARLA</sequence>
<accession>A0A4C1VAI3</accession>
<comment type="caution">
    <text evidence="1">The sequence shown here is derived from an EMBL/GenBank/DDBJ whole genome shotgun (WGS) entry which is preliminary data.</text>
</comment>
<dbReference type="GO" id="GO:0008237">
    <property type="term" value="F:metallopeptidase activity"/>
    <property type="evidence" value="ECO:0007669"/>
    <property type="project" value="InterPro"/>
</dbReference>
<reference evidence="1 2" key="1">
    <citation type="journal article" date="2019" name="Commun. Biol.">
        <title>The bagworm genome reveals a unique fibroin gene that provides high tensile strength.</title>
        <authorList>
            <person name="Kono N."/>
            <person name="Nakamura H."/>
            <person name="Ohtoshi R."/>
            <person name="Tomita M."/>
            <person name="Numata K."/>
            <person name="Arakawa K."/>
        </authorList>
    </citation>
    <scope>NUCLEOTIDE SEQUENCE [LARGE SCALE GENOMIC DNA]</scope>
</reference>
<evidence type="ECO:0000313" key="2">
    <source>
        <dbReference type="Proteomes" id="UP000299102"/>
    </source>
</evidence>
<dbReference type="OrthoDB" id="10035764at2759"/>
<dbReference type="Proteomes" id="UP000299102">
    <property type="component" value="Unassembled WGS sequence"/>
</dbReference>
<keyword evidence="2" id="KW-1185">Reference proteome</keyword>
<dbReference type="EMBL" id="BGZK01000309">
    <property type="protein sequence ID" value="GBP35811.1"/>
    <property type="molecule type" value="Genomic_DNA"/>
</dbReference>
<gene>
    <name evidence="1" type="ORF">EVAR_20667_1</name>
</gene>
<organism evidence="1 2">
    <name type="scientific">Eumeta variegata</name>
    <name type="common">Bagworm moth</name>
    <name type="synonym">Eumeta japonica</name>
    <dbReference type="NCBI Taxonomy" id="151549"/>
    <lineage>
        <taxon>Eukaryota</taxon>
        <taxon>Metazoa</taxon>
        <taxon>Ecdysozoa</taxon>
        <taxon>Arthropoda</taxon>
        <taxon>Hexapoda</taxon>
        <taxon>Insecta</taxon>
        <taxon>Pterygota</taxon>
        <taxon>Neoptera</taxon>
        <taxon>Endopterygota</taxon>
        <taxon>Lepidoptera</taxon>
        <taxon>Glossata</taxon>
        <taxon>Ditrysia</taxon>
        <taxon>Tineoidea</taxon>
        <taxon>Psychidae</taxon>
        <taxon>Oiketicinae</taxon>
        <taxon>Eumeta</taxon>
    </lineage>
</organism>
<protein>
    <submittedName>
        <fullName evidence="1">Uncharacterized protein</fullName>
    </submittedName>
</protein>
<dbReference type="Gene3D" id="3.40.390.10">
    <property type="entry name" value="Collagenase (Catalytic Domain)"/>
    <property type="match status" value="1"/>
</dbReference>
<dbReference type="InterPro" id="IPR024079">
    <property type="entry name" value="MetalloPept_cat_dom_sf"/>
</dbReference>
<proteinExistence type="predicted"/>